<organism evidence="1 2">
    <name type="scientific">Streptomyces smaragdinus</name>
    <dbReference type="NCBI Taxonomy" id="2585196"/>
    <lineage>
        <taxon>Bacteria</taxon>
        <taxon>Bacillati</taxon>
        <taxon>Actinomycetota</taxon>
        <taxon>Actinomycetes</taxon>
        <taxon>Kitasatosporales</taxon>
        <taxon>Streptomycetaceae</taxon>
        <taxon>Streptomyces</taxon>
    </lineage>
</organism>
<name>A0A7K0CPQ5_9ACTN</name>
<keyword evidence="2" id="KW-1185">Reference proteome</keyword>
<dbReference type="RefSeq" id="WP_153455844.1">
    <property type="nucleotide sequence ID" value="NZ_WEGJ01000027.1"/>
</dbReference>
<proteinExistence type="predicted"/>
<gene>
    <name evidence="1" type="ORF">SRB5_51790</name>
</gene>
<sequence>MTSPVAAPLPDFPAEHPFWQVYELGRIVGGLRDGESVVVDGRKLTYVSPPMSDALDGYRWASRWSRRLSGQAASGADFERLLFLQDVMGACRCRLADAGLVHLLEG</sequence>
<reference evidence="1 2" key="1">
    <citation type="submission" date="2019-10" db="EMBL/GenBank/DDBJ databases">
        <title>Streptomyces smaragdinus sp. nov. and Streptomyces fabii sp. nov., isolated from the gut of fungus growing-termite Macrotermes natalensis.</title>
        <authorList>
            <person name="Schwitalla J."/>
            <person name="Benndorf R."/>
            <person name="Martin K."/>
            <person name="De Beer W."/>
            <person name="Kaster A.-K."/>
            <person name="Vollmers J."/>
            <person name="Poulsen M."/>
            <person name="Beemelmanns C."/>
        </authorList>
    </citation>
    <scope>NUCLEOTIDE SEQUENCE [LARGE SCALE GENOMIC DNA]</scope>
    <source>
        <strain evidence="1 2">RB5</strain>
    </source>
</reference>
<protein>
    <submittedName>
        <fullName evidence="1">Uncharacterized protein</fullName>
    </submittedName>
</protein>
<dbReference type="EMBL" id="WEGJ01000027">
    <property type="protein sequence ID" value="MQY15002.1"/>
    <property type="molecule type" value="Genomic_DNA"/>
</dbReference>
<accession>A0A7K0CPQ5</accession>
<dbReference type="Proteomes" id="UP000466345">
    <property type="component" value="Unassembled WGS sequence"/>
</dbReference>
<comment type="caution">
    <text evidence="1">The sequence shown here is derived from an EMBL/GenBank/DDBJ whole genome shotgun (WGS) entry which is preliminary data.</text>
</comment>
<dbReference type="AlphaFoldDB" id="A0A7K0CPQ5"/>
<evidence type="ECO:0000313" key="1">
    <source>
        <dbReference type="EMBL" id="MQY15002.1"/>
    </source>
</evidence>
<evidence type="ECO:0000313" key="2">
    <source>
        <dbReference type="Proteomes" id="UP000466345"/>
    </source>
</evidence>